<keyword evidence="2" id="KW-1185">Reference proteome</keyword>
<protein>
    <submittedName>
        <fullName evidence="1">Uncharacterized protein</fullName>
    </submittedName>
</protein>
<dbReference type="OrthoDB" id="9156758at2"/>
<sequence length="136" mass="16058">MTHQTAIVSSIEAYLACEDDTPEDRAEQNAERNARLLRFPHAVMLQVAYPELDFANHWCWMQFGPADGHCTQKHSQYRACEMDEPHSHSGSWTTHWFVKTEYDFGFNEWYFATRNQYDQFVAFLPELNWGENFPKS</sequence>
<dbReference type="Proteomes" id="UP000320176">
    <property type="component" value="Unassembled WGS sequence"/>
</dbReference>
<dbReference type="AlphaFoldDB" id="A0A5C6A0E0"/>
<name>A0A5C6A0E0_9BACT</name>
<proteinExistence type="predicted"/>
<organism evidence="1 2">
    <name type="scientific">Stieleria varia</name>
    <dbReference type="NCBI Taxonomy" id="2528005"/>
    <lineage>
        <taxon>Bacteria</taxon>
        <taxon>Pseudomonadati</taxon>
        <taxon>Planctomycetota</taxon>
        <taxon>Planctomycetia</taxon>
        <taxon>Pirellulales</taxon>
        <taxon>Pirellulaceae</taxon>
        <taxon>Stieleria</taxon>
    </lineage>
</organism>
<dbReference type="RefSeq" id="WP_146522978.1">
    <property type="nucleotide sequence ID" value="NZ_CP151726.1"/>
</dbReference>
<dbReference type="EMBL" id="SJPN01000010">
    <property type="protein sequence ID" value="TWT92658.1"/>
    <property type="molecule type" value="Genomic_DNA"/>
</dbReference>
<accession>A0A5C6A0E0</accession>
<gene>
    <name evidence="1" type="ORF">Pla52n_60230</name>
</gene>
<evidence type="ECO:0000313" key="2">
    <source>
        <dbReference type="Proteomes" id="UP000320176"/>
    </source>
</evidence>
<evidence type="ECO:0000313" key="1">
    <source>
        <dbReference type="EMBL" id="TWT92658.1"/>
    </source>
</evidence>
<reference evidence="1 2" key="1">
    <citation type="submission" date="2019-02" db="EMBL/GenBank/DDBJ databases">
        <title>Deep-cultivation of Planctomycetes and their phenomic and genomic characterization uncovers novel biology.</title>
        <authorList>
            <person name="Wiegand S."/>
            <person name="Jogler M."/>
            <person name="Boedeker C."/>
            <person name="Pinto D."/>
            <person name="Vollmers J."/>
            <person name="Rivas-Marin E."/>
            <person name="Kohn T."/>
            <person name="Peeters S.H."/>
            <person name="Heuer A."/>
            <person name="Rast P."/>
            <person name="Oberbeckmann S."/>
            <person name="Bunk B."/>
            <person name="Jeske O."/>
            <person name="Meyerdierks A."/>
            <person name="Storesund J.E."/>
            <person name="Kallscheuer N."/>
            <person name="Luecker S."/>
            <person name="Lage O.M."/>
            <person name="Pohl T."/>
            <person name="Merkel B.J."/>
            <person name="Hornburger P."/>
            <person name="Mueller R.-W."/>
            <person name="Bruemmer F."/>
            <person name="Labrenz M."/>
            <person name="Spormann A.M."/>
            <person name="Op Den Camp H."/>
            <person name="Overmann J."/>
            <person name="Amann R."/>
            <person name="Jetten M.S.M."/>
            <person name="Mascher T."/>
            <person name="Medema M.H."/>
            <person name="Devos D.P."/>
            <person name="Kaster A.-K."/>
            <person name="Ovreas L."/>
            <person name="Rohde M."/>
            <person name="Galperin M.Y."/>
            <person name="Jogler C."/>
        </authorList>
    </citation>
    <scope>NUCLEOTIDE SEQUENCE [LARGE SCALE GENOMIC DNA]</scope>
    <source>
        <strain evidence="1 2">Pla52n</strain>
    </source>
</reference>
<comment type="caution">
    <text evidence="1">The sequence shown here is derived from an EMBL/GenBank/DDBJ whole genome shotgun (WGS) entry which is preliminary data.</text>
</comment>